<dbReference type="RefSeq" id="WP_060750134.1">
    <property type="nucleotide sequence ID" value="NZ_LRPH01000044.1"/>
</dbReference>
<dbReference type="Proteomes" id="UP000065797">
    <property type="component" value="Unassembled WGS sequence"/>
</dbReference>
<keyword evidence="3 5" id="KW-0067">ATP-binding</keyword>
<evidence type="ECO:0000259" key="4">
    <source>
        <dbReference type="PROSITE" id="PS50893"/>
    </source>
</evidence>
<dbReference type="PANTHER" id="PTHR42939:SF1">
    <property type="entry name" value="ABC TRANSPORTER ATP-BINDING PROTEIN ALBC-RELATED"/>
    <property type="match status" value="1"/>
</dbReference>
<evidence type="ECO:0000313" key="5">
    <source>
        <dbReference type="EMBL" id="KWU64299.1"/>
    </source>
</evidence>
<dbReference type="InterPro" id="IPR027417">
    <property type="entry name" value="P-loop_NTPase"/>
</dbReference>
<name>A0A109GCL0_BACMY</name>
<dbReference type="GO" id="GO:0016887">
    <property type="term" value="F:ATP hydrolysis activity"/>
    <property type="evidence" value="ECO:0007669"/>
    <property type="project" value="InterPro"/>
</dbReference>
<gene>
    <name evidence="5" type="ORF">AWW70_01575</name>
</gene>
<dbReference type="InterPro" id="IPR003593">
    <property type="entry name" value="AAA+_ATPase"/>
</dbReference>
<dbReference type="Pfam" id="PF00005">
    <property type="entry name" value="ABC_tran"/>
    <property type="match status" value="1"/>
</dbReference>
<dbReference type="Gene3D" id="3.40.50.300">
    <property type="entry name" value="P-loop containing nucleotide triphosphate hydrolases"/>
    <property type="match status" value="1"/>
</dbReference>
<evidence type="ECO:0000256" key="1">
    <source>
        <dbReference type="ARBA" id="ARBA00022448"/>
    </source>
</evidence>
<proteinExistence type="predicted"/>
<dbReference type="SMART" id="SM00382">
    <property type="entry name" value="AAA"/>
    <property type="match status" value="1"/>
</dbReference>
<dbReference type="EMBL" id="LRPH01000044">
    <property type="protein sequence ID" value="KWU64299.1"/>
    <property type="molecule type" value="Genomic_DNA"/>
</dbReference>
<dbReference type="SUPFAM" id="SSF52540">
    <property type="entry name" value="P-loop containing nucleoside triphosphate hydrolases"/>
    <property type="match status" value="1"/>
</dbReference>
<reference evidence="5 6" key="1">
    <citation type="submission" date="2016-01" db="EMBL/GenBank/DDBJ databases">
        <authorList>
            <person name="McClelland M."/>
            <person name="Jain A."/>
            <person name="Saraogi P."/>
            <person name="Mendelson R."/>
            <person name="Westerman R."/>
            <person name="SanMiguel P."/>
            <person name="Csonka L."/>
        </authorList>
    </citation>
    <scope>NUCLEOTIDE SEQUENCE [LARGE SCALE GENOMIC DNA]</scope>
    <source>
        <strain evidence="5 6">PE8-15</strain>
    </source>
</reference>
<dbReference type="AlphaFoldDB" id="A0A109GCL0"/>
<comment type="caution">
    <text evidence="5">The sequence shown here is derived from an EMBL/GenBank/DDBJ whole genome shotgun (WGS) entry which is preliminary data.</text>
</comment>
<evidence type="ECO:0000256" key="2">
    <source>
        <dbReference type="ARBA" id="ARBA00022741"/>
    </source>
</evidence>
<feature type="domain" description="ABC transporter" evidence="4">
    <location>
        <begin position="2"/>
        <end position="211"/>
    </location>
</feature>
<dbReference type="PANTHER" id="PTHR42939">
    <property type="entry name" value="ABC TRANSPORTER ATP-BINDING PROTEIN ALBC-RELATED"/>
    <property type="match status" value="1"/>
</dbReference>
<sequence>MAYKIQVPKLQFDNKIVLNAASITIESGKSYCITGANGSGKTTFLNYIITGVETKVHKDKKHIDLLDFRRSTAFIPNNPPIFDLLTGWENIQYIRALWKIKDEDTYIQNIKMYCNLFELSQEVLNNQVHTYSLGMKYKLFLISMISRNIDFLLLDEPFTALDKGSQQEIYKVLIKFLKKGNSLIFVTHIEEFKNQLGDYIYEIRNNTLSKLQ</sequence>
<accession>A0A109GCL0</accession>
<dbReference type="InterPro" id="IPR051782">
    <property type="entry name" value="ABC_Transporter_VariousFunc"/>
</dbReference>
<evidence type="ECO:0000256" key="3">
    <source>
        <dbReference type="ARBA" id="ARBA00022840"/>
    </source>
</evidence>
<keyword evidence="1" id="KW-0813">Transport</keyword>
<dbReference type="GO" id="GO:0005524">
    <property type="term" value="F:ATP binding"/>
    <property type="evidence" value="ECO:0007669"/>
    <property type="project" value="UniProtKB-KW"/>
</dbReference>
<keyword evidence="2" id="KW-0547">Nucleotide-binding</keyword>
<dbReference type="InterPro" id="IPR003439">
    <property type="entry name" value="ABC_transporter-like_ATP-bd"/>
</dbReference>
<organism evidence="5 6">
    <name type="scientific">Bacillus mycoides</name>
    <dbReference type="NCBI Taxonomy" id="1405"/>
    <lineage>
        <taxon>Bacteria</taxon>
        <taxon>Bacillati</taxon>
        <taxon>Bacillota</taxon>
        <taxon>Bacilli</taxon>
        <taxon>Bacillales</taxon>
        <taxon>Bacillaceae</taxon>
        <taxon>Bacillus</taxon>
        <taxon>Bacillus cereus group</taxon>
    </lineage>
</organism>
<evidence type="ECO:0000313" key="6">
    <source>
        <dbReference type="Proteomes" id="UP000065797"/>
    </source>
</evidence>
<protein>
    <submittedName>
        <fullName evidence="5">ABC transporter ATP-binding protein</fullName>
    </submittedName>
</protein>
<dbReference type="PROSITE" id="PS50893">
    <property type="entry name" value="ABC_TRANSPORTER_2"/>
    <property type="match status" value="1"/>
</dbReference>